<reference evidence="2" key="1">
    <citation type="journal article" date="2014" name="Science">
        <title>Ancient hybridizations among the ancestral genomes of bread wheat.</title>
        <authorList>
            <consortium name="International Wheat Genome Sequencing Consortium,"/>
            <person name="Marcussen T."/>
            <person name="Sandve S.R."/>
            <person name="Heier L."/>
            <person name="Spannagl M."/>
            <person name="Pfeifer M."/>
            <person name="Jakobsen K.S."/>
            <person name="Wulff B.B."/>
            <person name="Steuernagel B."/>
            <person name="Mayer K.F."/>
            <person name="Olsen O.A."/>
        </authorList>
    </citation>
    <scope>NUCLEOTIDE SEQUENCE [LARGE SCALE GENOMIC DNA]</scope>
    <source>
        <strain evidence="2">cv. AL8/78</strain>
    </source>
</reference>
<evidence type="ECO:0000313" key="1">
    <source>
        <dbReference type="EnsemblPlants" id="AET5Gv20600000.2"/>
    </source>
</evidence>
<reference evidence="2" key="2">
    <citation type="journal article" date="2017" name="Nat. Plants">
        <title>The Aegilops tauschii genome reveals multiple impacts of transposons.</title>
        <authorList>
            <person name="Zhao G."/>
            <person name="Zou C."/>
            <person name="Li K."/>
            <person name="Wang K."/>
            <person name="Li T."/>
            <person name="Gao L."/>
            <person name="Zhang X."/>
            <person name="Wang H."/>
            <person name="Yang Z."/>
            <person name="Liu X."/>
            <person name="Jiang W."/>
            <person name="Mao L."/>
            <person name="Kong X."/>
            <person name="Jiao Y."/>
            <person name="Jia J."/>
        </authorList>
    </citation>
    <scope>NUCLEOTIDE SEQUENCE [LARGE SCALE GENOMIC DNA]</scope>
    <source>
        <strain evidence="2">cv. AL8/78</strain>
    </source>
</reference>
<reference evidence="1" key="3">
    <citation type="journal article" date="2017" name="Nature">
        <title>Genome sequence of the progenitor of the wheat D genome Aegilops tauschii.</title>
        <authorList>
            <person name="Luo M.C."/>
            <person name="Gu Y.Q."/>
            <person name="Puiu D."/>
            <person name="Wang H."/>
            <person name="Twardziok S.O."/>
            <person name="Deal K.R."/>
            <person name="Huo N."/>
            <person name="Zhu T."/>
            <person name="Wang L."/>
            <person name="Wang Y."/>
            <person name="McGuire P.E."/>
            <person name="Liu S."/>
            <person name="Long H."/>
            <person name="Ramasamy R.K."/>
            <person name="Rodriguez J.C."/>
            <person name="Van S.L."/>
            <person name="Yuan L."/>
            <person name="Wang Z."/>
            <person name="Xia Z."/>
            <person name="Xiao L."/>
            <person name="Anderson O.D."/>
            <person name="Ouyang S."/>
            <person name="Liang Y."/>
            <person name="Zimin A.V."/>
            <person name="Pertea G."/>
            <person name="Qi P."/>
            <person name="Bennetzen J.L."/>
            <person name="Dai X."/>
            <person name="Dawson M.W."/>
            <person name="Muller H.G."/>
            <person name="Kugler K."/>
            <person name="Rivarola-Duarte L."/>
            <person name="Spannagl M."/>
            <person name="Mayer K.F.X."/>
            <person name="Lu F.H."/>
            <person name="Bevan M.W."/>
            <person name="Leroy P."/>
            <person name="Li P."/>
            <person name="You F.M."/>
            <person name="Sun Q."/>
            <person name="Liu Z."/>
            <person name="Lyons E."/>
            <person name="Wicker T."/>
            <person name="Salzberg S.L."/>
            <person name="Devos K.M."/>
            <person name="Dvorak J."/>
        </authorList>
    </citation>
    <scope>NUCLEOTIDE SEQUENCE [LARGE SCALE GENOMIC DNA]</scope>
    <source>
        <strain evidence="1">cv. AL8/78</strain>
    </source>
</reference>
<name>A0A453L2P3_AEGTS</name>
<dbReference type="AlphaFoldDB" id="A0A453L2P3"/>
<proteinExistence type="predicted"/>
<organism evidence="1 2">
    <name type="scientific">Aegilops tauschii subsp. strangulata</name>
    <name type="common">Goatgrass</name>
    <dbReference type="NCBI Taxonomy" id="200361"/>
    <lineage>
        <taxon>Eukaryota</taxon>
        <taxon>Viridiplantae</taxon>
        <taxon>Streptophyta</taxon>
        <taxon>Embryophyta</taxon>
        <taxon>Tracheophyta</taxon>
        <taxon>Spermatophyta</taxon>
        <taxon>Magnoliopsida</taxon>
        <taxon>Liliopsida</taxon>
        <taxon>Poales</taxon>
        <taxon>Poaceae</taxon>
        <taxon>BOP clade</taxon>
        <taxon>Pooideae</taxon>
        <taxon>Triticodae</taxon>
        <taxon>Triticeae</taxon>
        <taxon>Triticinae</taxon>
        <taxon>Aegilops</taxon>
    </lineage>
</organism>
<sequence length="47" mass="5245">MIDMVSFQKQDYPGYNPKIGSGAESNKPFPLGDCSTYKFVAKRNDAQ</sequence>
<reference evidence="1" key="4">
    <citation type="submission" date="2019-03" db="UniProtKB">
        <authorList>
            <consortium name="EnsemblPlants"/>
        </authorList>
    </citation>
    <scope>IDENTIFICATION</scope>
</reference>
<dbReference type="Proteomes" id="UP000015105">
    <property type="component" value="Chromosome 5D"/>
</dbReference>
<dbReference type="EnsemblPlants" id="AET5Gv20600000.2">
    <property type="protein sequence ID" value="AET5Gv20600000.2"/>
    <property type="gene ID" value="AET5Gv20600000"/>
</dbReference>
<dbReference type="Gramene" id="AET5Gv20600000.2">
    <property type="protein sequence ID" value="AET5Gv20600000.2"/>
    <property type="gene ID" value="AET5Gv20600000"/>
</dbReference>
<keyword evidence="2" id="KW-1185">Reference proteome</keyword>
<reference evidence="1" key="5">
    <citation type="journal article" date="2021" name="G3 (Bethesda)">
        <title>Aegilops tauschii genome assembly Aet v5.0 features greater sequence contiguity and improved annotation.</title>
        <authorList>
            <person name="Wang L."/>
            <person name="Zhu T."/>
            <person name="Rodriguez J.C."/>
            <person name="Deal K.R."/>
            <person name="Dubcovsky J."/>
            <person name="McGuire P.E."/>
            <person name="Lux T."/>
            <person name="Spannagl M."/>
            <person name="Mayer K.F.X."/>
            <person name="Baldrich P."/>
            <person name="Meyers B.C."/>
            <person name="Huo N."/>
            <person name="Gu Y.Q."/>
            <person name="Zhou H."/>
            <person name="Devos K.M."/>
            <person name="Bennetzen J.L."/>
            <person name="Unver T."/>
            <person name="Budak H."/>
            <person name="Gulick P.J."/>
            <person name="Galiba G."/>
            <person name="Kalapos B."/>
            <person name="Nelson D.R."/>
            <person name="Li P."/>
            <person name="You F.M."/>
            <person name="Luo M.C."/>
            <person name="Dvorak J."/>
        </authorList>
    </citation>
    <scope>NUCLEOTIDE SEQUENCE [LARGE SCALE GENOMIC DNA]</scope>
    <source>
        <strain evidence="1">cv. AL8/78</strain>
    </source>
</reference>
<accession>A0A453L2P3</accession>
<evidence type="ECO:0000313" key="2">
    <source>
        <dbReference type="Proteomes" id="UP000015105"/>
    </source>
</evidence>
<protein>
    <submittedName>
        <fullName evidence="1">Uncharacterized protein</fullName>
    </submittedName>
</protein>